<sequence>MDNFSILTLAFLALSYLVLGFAHVYFRIEMGHWDAKK</sequence>
<evidence type="ECO:0000313" key="2">
    <source>
        <dbReference type="EMBL" id="ARW20185.1"/>
    </source>
</evidence>
<reference evidence="2 3" key="1">
    <citation type="submission" date="2017-05" db="EMBL/GenBank/DDBJ databases">
        <title>Genome sequence of Pediococcus pentosaceus strain SRCM100892.</title>
        <authorList>
            <person name="Cho S.H."/>
        </authorList>
    </citation>
    <scope>NUCLEOTIDE SEQUENCE [LARGE SCALE GENOMIC DNA]</scope>
    <source>
        <strain evidence="2 3">SRCM100892</strain>
    </source>
</reference>
<name>A0A1Y0VPV1_PEDPE</name>
<dbReference type="AlphaFoldDB" id="A0A1Y0VPV1"/>
<dbReference type="Proteomes" id="UP000196118">
    <property type="component" value="Chromosome"/>
</dbReference>
<keyword evidence="1" id="KW-1133">Transmembrane helix</keyword>
<keyword evidence="1" id="KW-0472">Membrane</keyword>
<gene>
    <name evidence="2" type="ORF">S100892_01641</name>
</gene>
<evidence type="ECO:0000313" key="3">
    <source>
        <dbReference type="Proteomes" id="UP000196118"/>
    </source>
</evidence>
<feature type="transmembrane region" description="Helical" evidence="1">
    <location>
        <begin position="6"/>
        <end position="26"/>
    </location>
</feature>
<dbReference type="EMBL" id="CP021474">
    <property type="protein sequence ID" value="ARW20185.1"/>
    <property type="molecule type" value="Genomic_DNA"/>
</dbReference>
<protein>
    <submittedName>
        <fullName evidence="2">Uncharacterized protein</fullName>
    </submittedName>
</protein>
<proteinExistence type="predicted"/>
<evidence type="ECO:0000256" key="1">
    <source>
        <dbReference type="SAM" id="Phobius"/>
    </source>
</evidence>
<organism evidence="2 3">
    <name type="scientific">Pediococcus pentosaceus</name>
    <dbReference type="NCBI Taxonomy" id="1255"/>
    <lineage>
        <taxon>Bacteria</taxon>
        <taxon>Bacillati</taxon>
        <taxon>Bacillota</taxon>
        <taxon>Bacilli</taxon>
        <taxon>Lactobacillales</taxon>
        <taxon>Lactobacillaceae</taxon>
        <taxon>Pediococcus</taxon>
    </lineage>
</organism>
<accession>A0A1Y0VPV1</accession>
<keyword evidence="1" id="KW-0812">Transmembrane</keyword>